<evidence type="ECO:0000313" key="1">
    <source>
        <dbReference type="Proteomes" id="UP000887580"/>
    </source>
</evidence>
<accession>A0AC35FF16</accession>
<name>A0AC35FF16_9BILA</name>
<sequence>MFKNKQMIPSNKKKDMAKPIPETVINPTTLTVYRRGQYLGKGGFARCYELIDKSKSVFAGKAVAKSALLKPSNKEKVELCENRSLMELQKRRNYVTEPEARYFMYQVS</sequence>
<dbReference type="Proteomes" id="UP000887580">
    <property type="component" value="Unplaced"/>
</dbReference>
<organism evidence="1 2">
    <name type="scientific">Panagrolaimus sp. PS1159</name>
    <dbReference type="NCBI Taxonomy" id="55785"/>
    <lineage>
        <taxon>Eukaryota</taxon>
        <taxon>Metazoa</taxon>
        <taxon>Ecdysozoa</taxon>
        <taxon>Nematoda</taxon>
        <taxon>Chromadorea</taxon>
        <taxon>Rhabditida</taxon>
        <taxon>Tylenchina</taxon>
        <taxon>Panagrolaimomorpha</taxon>
        <taxon>Panagrolaimoidea</taxon>
        <taxon>Panagrolaimidae</taxon>
        <taxon>Panagrolaimus</taxon>
    </lineage>
</organism>
<proteinExistence type="predicted"/>
<protein>
    <submittedName>
        <fullName evidence="2">Uncharacterized protein</fullName>
    </submittedName>
</protein>
<reference evidence="2" key="1">
    <citation type="submission" date="2022-11" db="UniProtKB">
        <authorList>
            <consortium name="WormBaseParasite"/>
        </authorList>
    </citation>
    <scope>IDENTIFICATION</scope>
</reference>
<dbReference type="WBParaSite" id="PS1159_v2.g16804.t1">
    <property type="protein sequence ID" value="PS1159_v2.g16804.t1"/>
    <property type="gene ID" value="PS1159_v2.g16804"/>
</dbReference>
<evidence type="ECO:0000313" key="2">
    <source>
        <dbReference type="WBParaSite" id="PS1159_v2.g16804.t1"/>
    </source>
</evidence>